<dbReference type="SUPFAM" id="SSF55060">
    <property type="entry name" value="GHMP Kinase, C-terminal domain"/>
    <property type="match status" value="1"/>
</dbReference>
<keyword evidence="13" id="KW-1185">Reference proteome</keyword>
<keyword evidence="4" id="KW-0547">Nucleotide-binding</keyword>
<dbReference type="InterPro" id="IPR020568">
    <property type="entry name" value="Ribosomal_Su5_D2-typ_SF"/>
</dbReference>
<feature type="domain" description="GHMP kinase N-terminal" evidence="10">
    <location>
        <begin position="80"/>
        <end position="156"/>
    </location>
</feature>
<dbReference type="RefSeq" id="WP_098468053.1">
    <property type="nucleotide sequence ID" value="NZ_PDJD01000001.1"/>
</dbReference>
<dbReference type="Pfam" id="PF08544">
    <property type="entry name" value="GHMP_kinases_C"/>
    <property type="match status" value="1"/>
</dbReference>
<comment type="caution">
    <text evidence="12">The sequence shown here is derived from an EMBL/GenBank/DDBJ whole genome shotgun (WGS) entry which is preliminary data.</text>
</comment>
<reference evidence="12 13" key="1">
    <citation type="submission" date="2017-10" db="EMBL/GenBank/DDBJ databases">
        <title>Sequencing the genomes of 1000 actinobacteria strains.</title>
        <authorList>
            <person name="Klenk H.-P."/>
        </authorList>
    </citation>
    <scope>NUCLEOTIDE SEQUENCE [LARGE SCALE GENOMIC DNA]</scope>
    <source>
        <strain evidence="12 13">DSM 21801</strain>
    </source>
</reference>
<dbReference type="PRINTS" id="PR00959">
    <property type="entry name" value="MEVGALKINASE"/>
</dbReference>
<dbReference type="OrthoDB" id="9764892at2"/>
<dbReference type="InterPro" id="IPR036554">
    <property type="entry name" value="GHMP_kinase_C_sf"/>
</dbReference>
<keyword evidence="5 12" id="KW-0418">Kinase</keyword>
<evidence type="ECO:0000256" key="3">
    <source>
        <dbReference type="ARBA" id="ARBA00022679"/>
    </source>
</evidence>
<dbReference type="GO" id="GO:0019287">
    <property type="term" value="P:isopentenyl diphosphate biosynthetic process, mevalonate pathway"/>
    <property type="evidence" value="ECO:0007669"/>
    <property type="project" value="UniProtKB-UniPathway"/>
</dbReference>
<organism evidence="12 13">
    <name type="scientific">Serinibacter salmoneus</name>
    <dbReference type="NCBI Taxonomy" id="556530"/>
    <lineage>
        <taxon>Bacteria</taxon>
        <taxon>Bacillati</taxon>
        <taxon>Actinomycetota</taxon>
        <taxon>Actinomycetes</taxon>
        <taxon>Micrococcales</taxon>
        <taxon>Beutenbergiaceae</taxon>
        <taxon>Serinibacter</taxon>
    </lineage>
</organism>
<keyword evidence="6" id="KW-0067">ATP-binding</keyword>
<evidence type="ECO:0000256" key="6">
    <source>
        <dbReference type="ARBA" id="ARBA00022840"/>
    </source>
</evidence>
<gene>
    <name evidence="12" type="ORF">ATL40_0366</name>
</gene>
<dbReference type="NCBIfam" id="TIGR00549">
    <property type="entry name" value="mevalon_kin"/>
    <property type="match status" value="1"/>
</dbReference>
<dbReference type="EMBL" id="PDJD01000001">
    <property type="protein sequence ID" value="PFG18822.1"/>
    <property type="molecule type" value="Genomic_DNA"/>
</dbReference>
<dbReference type="PANTHER" id="PTHR43290">
    <property type="entry name" value="MEVALONATE KINASE"/>
    <property type="match status" value="1"/>
</dbReference>
<evidence type="ECO:0000313" key="12">
    <source>
        <dbReference type="EMBL" id="PFG18822.1"/>
    </source>
</evidence>
<evidence type="ECO:0000256" key="5">
    <source>
        <dbReference type="ARBA" id="ARBA00022777"/>
    </source>
</evidence>
<proteinExistence type="predicted"/>
<evidence type="ECO:0000256" key="1">
    <source>
        <dbReference type="ARBA" id="ARBA00022490"/>
    </source>
</evidence>
<keyword evidence="8" id="KW-0443">Lipid metabolism</keyword>
<evidence type="ECO:0000259" key="10">
    <source>
        <dbReference type="Pfam" id="PF00288"/>
    </source>
</evidence>
<dbReference type="UniPathway" id="UPA00057">
    <property type="reaction ID" value="UER00098"/>
</dbReference>
<name>A0A2A9CYR7_9MICO</name>
<evidence type="ECO:0000313" key="13">
    <source>
        <dbReference type="Proteomes" id="UP000224915"/>
    </source>
</evidence>
<evidence type="ECO:0000256" key="4">
    <source>
        <dbReference type="ARBA" id="ARBA00022741"/>
    </source>
</evidence>
<keyword evidence="3" id="KW-0808">Transferase</keyword>
<dbReference type="Gene3D" id="3.30.70.890">
    <property type="entry name" value="GHMP kinase, C-terminal domain"/>
    <property type="match status" value="1"/>
</dbReference>
<evidence type="ECO:0000256" key="8">
    <source>
        <dbReference type="ARBA" id="ARBA00023098"/>
    </source>
</evidence>
<keyword evidence="1" id="KW-0963">Cytoplasm</keyword>
<protein>
    <submittedName>
        <fullName evidence="12">Mevalonate kinase</fullName>
    </submittedName>
</protein>
<dbReference type="GO" id="GO:0004496">
    <property type="term" value="F:mevalonate kinase activity"/>
    <property type="evidence" value="ECO:0007669"/>
    <property type="project" value="InterPro"/>
</dbReference>
<evidence type="ECO:0000256" key="2">
    <source>
        <dbReference type="ARBA" id="ARBA00022516"/>
    </source>
</evidence>
<dbReference type="InterPro" id="IPR014721">
    <property type="entry name" value="Ribsml_uS5_D2-typ_fold_subgr"/>
</dbReference>
<dbReference type="AlphaFoldDB" id="A0A2A9CYR7"/>
<sequence length="324" mass="32662">MLRTGRTTGRGQAHAKVILFGEHAVVHGAAAVALPLGDLPIRATATWRDGPLTLASTLFTGPLAQAPALLEAPIAVVHACLTAFDLPSEGIAIEVSGEIPAERGLGSSAAVAGALVTALADLAGRELSEEEYLELVAVGERVAHGRPSGLDARATAASGPLLFEAGAARVLASTLTGVLVVADSGVHGRTRQAVASVASFLERHPVRGATLVAGLGALAHGGARDLTANRPRALGEKMSTAQGMLRELGVSSQELDALVDAAVASGALGAKLTGGGQGGCIIALAEDELAAVRIDAAVREAGAVATWWHRLGPVTPDNDRAETS</sequence>
<dbReference type="Gene3D" id="3.30.230.10">
    <property type="match status" value="1"/>
</dbReference>
<dbReference type="Proteomes" id="UP000224915">
    <property type="component" value="Unassembled WGS sequence"/>
</dbReference>
<evidence type="ECO:0000256" key="7">
    <source>
        <dbReference type="ARBA" id="ARBA00022842"/>
    </source>
</evidence>
<comment type="pathway">
    <text evidence="9">Isoprenoid biosynthesis; isopentenyl diphosphate biosynthesis via mevalonate pathway; isopentenyl diphosphate from (R)-mevalonate: step 1/3.</text>
</comment>
<dbReference type="InterPro" id="IPR006204">
    <property type="entry name" value="GHMP_kinase_N_dom"/>
</dbReference>
<dbReference type="InterPro" id="IPR013750">
    <property type="entry name" value="GHMP_kinase_C_dom"/>
</dbReference>
<evidence type="ECO:0000256" key="9">
    <source>
        <dbReference type="ARBA" id="ARBA00029438"/>
    </source>
</evidence>
<dbReference type="PANTHER" id="PTHR43290:SF2">
    <property type="entry name" value="MEVALONATE KINASE"/>
    <property type="match status" value="1"/>
</dbReference>
<dbReference type="InterPro" id="IPR006205">
    <property type="entry name" value="Mev_gal_kin"/>
</dbReference>
<dbReference type="SUPFAM" id="SSF54211">
    <property type="entry name" value="Ribosomal protein S5 domain 2-like"/>
    <property type="match status" value="1"/>
</dbReference>
<dbReference type="Pfam" id="PF00288">
    <property type="entry name" value="GHMP_kinases_N"/>
    <property type="match status" value="1"/>
</dbReference>
<feature type="domain" description="GHMP kinase C-terminal" evidence="11">
    <location>
        <begin position="225"/>
        <end position="302"/>
    </location>
</feature>
<dbReference type="GO" id="GO:0005524">
    <property type="term" value="F:ATP binding"/>
    <property type="evidence" value="ECO:0007669"/>
    <property type="project" value="UniProtKB-KW"/>
</dbReference>
<keyword evidence="2" id="KW-0444">Lipid biosynthesis</keyword>
<evidence type="ECO:0000259" key="11">
    <source>
        <dbReference type="Pfam" id="PF08544"/>
    </source>
</evidence>
<dbReference type="GO" id="GO:0005829">
    <property type="term" value="C:cytosol"/>
    <property type="evidence" value="ECO:0007669"/>
    <property type="project" value="TreeGrafter"/>
</dbReference>
<accession>A0A2A9CYR7</accession>
<keyword evidence="7" id="KW-0460">Magnesium</keyword>